<dbReference type="InterPro" id="IPR041049">
    <property type="entry name" value="DUF5615"/>
</dbReference>
<proteinExistence type="predicted"/>
<dbReference type="EMBL" id="PEYV01000052">
    <property type="protein sequence ID" value="PIS21374.1"/>
    <property type="molecule type" value="Genomic_DNA"/>
</dbReference>
<dbReference type="AlphaFoldDB" id="A0A2H0X8Z3"/>
<accession>A0A2H0X8Z3</accession>
<name>A0A2H0X8Z3_UNCKA</name>
<dbReference type="Pfam" id="PF18480">
    <property type="entry name" value="DUF5615"/>
    <property type="match status" value="1"/>
</dbReference>
<dbReference type="Proteomes" id="UP000231098">
    <property type="component" value="Unassembled WGS sequence"/>
</dbReference>
<organism evidence="2 3">
    <name type="scientific">candidate division WWE3 bacterium CG08_land_8_20_14_0_20_41_15</name>
    <dbReference type="NCBI Taxonomy" id="1975086"/>
    <lineage>
        <taxon>Bacteria</taxon>
        <taxon>Katanobacteria</taxon>
    </lineage>
</organism>
<evidence type="ECO:0000313" key="2">
    <source>
        <dbReference type="EMBL" id="PIS21374.1"/>
    </source>
</evidence>
<sequence>MLKLLLDANISPETARFIRSLNINTKSLIEENLSGITDEEVVALAKKEKQVILTFDFDFGYIYQLKEQDKLGVVVLRIKDQTVESANSHLERFFNYIKQKKLNLSDTMAIIEEDKYRIHQKHK</sequence>
<comment type="caution">
    <text evidence="2">The sequence shown here is derived from an EMBL/GenBank/DDBJ whole genome shotgun (WGS) entry which is preliminary data.</text>
</comment>
<feature type="domain" description="DUF5615" evidence="1">
    <location>
        <begin position="3"/>
        <end position="112"/>
    </location>
</feature>
<reference evidence="3" key="1">
    <citation type="submission" date="2017-09" db="EMBL/GenBank/DDBJ databases">
        <title>Depth-based differentiation of microbial function through sediment-hosted aquifers and enrichment of novel symbionts in the deep terrestrial subsurface.</title>
        <authorList>
            <person name="Probst A.J."/>
            <person name="Ladd B."/>
            <person name="Jarett J.K."/>
            <person name="Geller-Mcgrath D.E."/>
            <person name="Sieber C.M.K."/>
            <person name="Emerson J.B."/>
            <person name="Anantharaman K."/>
            <person name="Thomas B.C."/>
            <person name="Malmstrom R."/>
            <person name="Stieglmeier M."/>
            <person name="Klingl A."/>
            <person name="Woyke T."/>
            <person name="Ryan C.M."/>
            <person name="Banfield J.F."/>
        </authorList>
    </citation>
    <scope>NUCLEOTIDE SEQUENCE [LARGE SCALE GENOMIC DNA]</scope>
</reference>
<protein>
    <recommendedName>
        <fullName evidence="1">DUF5615 domain-containing protein</fullName>
    </recommendedName>
</protein>
<gene>
    <name evidence="2" type="ORF">COT51_03055</name>
</gene>
<evidence type="ECO:0000313" key="3">
    <source>
        <dbReference type="Proteomes" id="UP000231098"/>
    </source>
</evidence>
<evidence type="ECO:0000259" key="1">
    <source>
        <dbReference type="Pfam" id="PF18480"/>
    </source>
</evidence>